<keyword evidence="3" id="KW-0269">Exonuclease</keyword>
<feature type="region of interest" description="Disordered" evidence="4">
    <location>
        <begin position="126"/>
        <end position="154"/>
    </location>
</feature>
<evidence type="ECO:0000313" key="6">
    <source>
        <dbReference type="Proteomes" id="UP001203297"/>
    </source>
</evidence>
<dbReference type="GO" id="GO:0003676">
    <property type="term" value="F:nucleic acid binding"/>
    <property type="evidence" value="ECO:0007669"/>
    <property type="project" value="InterPro"/>
</dbReference>
<evidence type="ECO:0000256" key="2">
    <source>
        <dbReference type="ARBA" id="ARBA00022801"/>
    </source>
</evidence>
<dbReference type="Proteomes" id="UP001203297">
    <property type="component" value="Unassembled WGS sequence"/>
</dbReference>
<dbReference type="InterPro" id="IPR047021">
    <property type="entry name" value="REXO1/3/4-like"/>
</dbReference>
<keyword evidence="1" id="KW-0540">Nuclease</keyword>
<gene>
    <name evidence="5" type="ORF">B0F90DRAFT_1718276</name>
</gene>
<dbReference type="InterPro" id="IPR012337">
    <property type="entry name" value="RNaseH-like_sf"/>
</dbReference>
<dbReference type="GO" id="GO:0004527">
    <property type="term" value="F:exonuclease activity"/>
    <property type="evidence" value="ECO:0007669"/>
    <property type="project" value="UniProtKB-KW"/>
</dbReference>
<accession>A0AAD4M4W4</accession>
<keyword evidence="6" id="KW-1185">Reference proteome</keyword>
<dbReference type="PANTHER" id="PTHR12801">
    <property type="entry name" value="RNA EXONUCLEASE REXO1 / RECO3 FAMILY MEMBER-RELATED"/>
    <property type="match status" value="1"/>
</dbReference>
<sequence length="177" mass="19787">MLSHPRAQIRDTQHLAHRHGQSRSARPALKNLVRDILGAKIQEGEHNSVTDARATIAIYRLYRKQWERGYNAVPIRVQQKAKAIEPNIDDTPVPEVPQQQQRDEDEDMSKLRRPTRALPMSKMRKGIATKREGVSSGLSTVTHHRSKVKSGVGGSGMKIKWWTELEGTGKGSKGALG</sequence>
<dbReference type="InterPro" id="IPR036397">
    <property type="entry name" value="RNaseH_sf"/>
</dbReference>
<feature type="region of interest" description="Disordered" evidence="4">
    <location>
        <begin position="83"/>
        <end position="113"/>
    </location>
</feature>
<dbReference type="GO" id="GO:0005634">
    <property type="term" value="C:nucleus"/>
    <property type="evidence" value="ECO:0007669"/>
    <property type="project" value="TreeGrafter"/>
</dbReference>
<protein>
    <recommendedName>
        <fullName evidence="7">Exonuclease domain-containing protein</fullName>
    </recommendedName>
</protein>
<evidence type="ECO:0000313" key="5">
    <source>
        <dbReference type="EMBL" id="KAI0301568.1"/>
    </source>
</evidence>
<evidence type="ECO:0000256" key="4">
    <source>
        <dbReference type="SAM" id="MobiDB-lite"/>
    </source>
</evidence>
<evidence type="ECO:0000256" key="3">
    <source>
        <dbReference type="ARBA" id="ARBA00022839"/>
    </source>
</evidence>
<proteinExistence type="predicted"/>
<organism evidence="5 6">
    <name type="scientific">Multifurca ochricompacta</name>
    <dbReference type="NCBI Taxonomy" id="376703"/>
    <lineage>
        <taxon>Eukaryota</taxon>
        <taxon>Fungi</taxon>
        <taxon>Dikarya</taxon>
        <taxon>Basidiomycota</taxon>
        <taxon>Agaricomycotina</taxon>
        <taxon>Agaricomycetes</taxon>
        <taxon>Russulales</taxon>
        <taxon>Russulaceae</taxon>
        <taxon>Multifurca</taxon>
    </lineage>
</organism>
<dbReference type="EMBL" id="WTXG01000014">
    <property type="protein sequence ID" value="KAI0301568.1"/>
    <property type="molecule type" value="Genomic_DNA"/>
</dbReference>
<dbReference type="SUPFAM" id="SSF53098">
    <property type="entry name" value="Ribonuclease H-like"/>
    <property type="match status" value="1"/>
</dbReference>
<evidence type="ECO:0008006" key="7">
    <source>
        <dbReference type="Google" id="ProtNLM"/>
    </source>
</evidence>
<comment type="caution">
    <text evidence="5">The sequence shown here is derived from an EMBL/GenBank/DDBJ whole genome shotgun (WGS) entry which is preliminary data.</text>
</comment>
<dbReference type="Gene3D" id="3.30.420.10">
    <property type="entry name" value="Ribonuclease H-like superfamily/Ribonuclease H"/>
    <property type="match status" value="1"/>
</dbReference>
<name>A0AAD4M4W4_9AGAM</name>
<feature type="region of interest" description="Disordered" evidence="4">
    <location>
        <begin position="1"/>
        <end position="26"/>
    </location>
</feature>
<dbReference type="AlphaFoldDB" id="A0AAD4M4W4"/>
<feature type="non-terminal residue" evidence="5">
    <location>
        <position position="177"/>
    </location>
</feature>
<dbReference type="PANTHER" id="PTHR12801:SF45">
    <property type="entry name" value="RNA EXONUCLEASE 4"/>
    <property type="match status" value="1"/>
</dbReference>
<evidence type="ECO:0000256" key="1">
    <source>
        <dbReference type="ARBA" id="ARBA00022722"/>
    </source>
</evidence>
<keyword evidence="2" id="KW-0378">Hydrolase</keyword>
<reference evidence="5" key="1">
    <citation type="journal article" date="2022" name="New Phytol.">
        <title>Evolutionary transition to the ectomycorrhizal habit in the genomes of a hyperdiverse lineage of mushroom-forming fungi.</title>
        <authorList>
            <person name="Looney B."/>
            <person name="Miyauchi S."/>
            <person name="Morin E."/>
            <person name="Drula E."/>
            <person name="Courty P.E."/>
            <person name="Kohler A."/>
            <person name="Kuo A."/>
            <person name="LaButti K."/>
            <person name="Pangilinan J."/>
            <person name="Lipzen A."/>
            <person name="Riley R."/>
            <person name="Andreopoulos W."/>
            <person name="He G."/>
            <person name="Johnson J."/>
            <person name="Nolan M."/>
            <person name="Tritt A."/>
            <person name="Barry K.W."/>
            <person name="Grigoriev I.V."/>
            <person name="Nagy L.G."/>
            <person name="Hibbett D."/>
            <person name="Henrissat B."/>
            <person name="Matheny P.B."/>
            <person name="Labbe J."/>
            <person name="Martin F.M."/>
        </authorList>
    </citation>
    <scope>NUCLEOTIDE SEQUENCE</scope>
    <source>
        <strain evidence="5">BPL690</strain>
    </source>
</reference>